<organism evidence="2 3">
    <name type="scientific">Halogranum salarium B-1</name>
    <dbReference type="NCBI Taxonomy" id="1210908"/>
    <lineage>
        <taxon>Archaea</taxon>
        <taxon>Methanobacteriati</taxon>
        <taxon>Methanobacteriota</taxon>
        <taxon>Stenosarchaea group</taxon>
        <taxon>Halobacteria</taxon>
        <taxon>Halobacteriales</taxon>
        <taxon>Haloferacaceae</taxon>
    </lineage>
</organism>
<protein>
    <submittedName>
        <fullName evidence="2">Uncharacterized protein</fullName>
    </submittedName>
</protein>
<sequence>MQTGTVQSSPPPRQHEARDETRIRVTPFSRLHHHGFCVARDETRADRYRSVV</sequence>
<feature type="compositionally biased region" description="Basic and acidic residues" evidence="1">
    <location>
        <begin position="13"/>
        <end position="23"/>
    </location>
</feature>
<comment type="caution">
    <text evidence="2">The sequence shown here is derived from an EMBL/GenBank/DDBJ whole genome shotgun (WGS) entry which is preliminary data.</text>
</comment>
<evidence type="ECO:0000313" key="3">
    <source>
        <dbReference type="Proteomes" id="UP000007813"/>
    </source>
</evidence>
<dbReference type="Proteomes" id="UP000007813">
    <property type="component" value="Unassembled WGS sequence"/>
</dbReference>
<dbReference type="AlphaFoldDB" id="J3EVZ4"/>
<gene>
    <name evidence="2" type="ORF">HSB1_23530</name>
</gene>
<reference evidence="2 3" key="1">
    <citation type="journal article" date="2012" name="J. Bacteriol.">
        <title>Draft Genome Sequence of the Extremely Halophilic Archaeon Halogranum salarium B-1T.</title>
        <authorList>
            <person name="Kim K.K."/>
            <person name="Lee K.C."/>
            <person name="Lee J.S."/>
        </authorList>
    </citation>
    <scope>NUCLEOTIDE SEQUENCE [LARGE SCALE GENOMIC DNA]</scope>
    <source>
        <strain evidence="2 3">B-1</strain>
    </source>
</reference>
<proteinExistence type="predicted"/>
<evidence type="ECO:0000313" key="2">
    <source>
        <dbReference type="EMBL" id="EJN58932.1"/>
    </source>
</evidence>
<evidence type="ECO:0000256" key="1">
    <source>
        <dbReference type="SAM" id="MobiDB-lite"/>
    </source>
</evidence>
<dbReference type="EMBL" id="ALJD01000006">
    <property type="protein sequence ID" value="EJN58932.1"/>
    <property type="molecule type" value="Genomic_DNA"/>
</dbReference>
<name>J3EVZ4_9EURY</name>
<accession>J3EVZ4</accession>
<feature type="region of interest" description="Disordered" evidence="1">
    <location>
        <begin position="1"/>
        <end position="23"/>
    </location>
</feature>